<dbReference type="PROSITE" id="PS50889">
    <property type="entry name" value="S4"/>
    <property type="match status" value="1"/>
</dbReference>
<evidence type="ECO:0000313" key="12">
    <source>
        <dbReference type="EMBL" id="SMP48259.1"/>
    </source>
</evidence>
<comment type="caution">
    <text evidence="12">The sequence shown here is derived from an EMBL/GenBank/DDBJ whole genome shotgun (WGS) entry which is preliminary data.</text>
</comment>
<evidence type="ECO:0000259" key="11">
    <source>
        <dbReference type="SMART" id="SM00363"/>
    </source>
</evidence>
<evidence type="ECO:0000256" key="5">
    <source>
        <dbReference type="ARBA" id="ARBA00041420"/>
    </source>
</evidence>
<dbReference type="SUPFAM" id="SSF55120">
    <property type="entry name" value="Pseudouridine synthase"/>
    <property type="match status" value="1"/>
</dbReference>
<dbReference type="Gene3D" id="3.10.290.10">
    <property type="entry name" value="RNA-binding S4 domain"/>
    <property type="match status" value="1"/>
</dbReference>
<protein>
    <recommendedName>
        <fullName evidence="4">Dual-specificity RNA pseudouridine synthase RluF</fullName>
        <ecNumber evidence="3">5.4.99.21</ecNumber>
    </recommendedName>
    <alternativeName>
        <fullName evidence="6">23S rRNA pseudouridine(2604) synthase</fullName>
    </alternativeName>
    <alternativeName>
        <fullName evidence="8">Ribosomal large subunit pseudouridine synthase F</fullName>
    </alternativeName>
    <alternativeName>
        <fullName evidence="7">rRNA pseudouridylate synthase F</fullName>
    </alternativeName>
    <alternativeName>
        <fullName evidence="9">rRNA-uridine isomerase F</fullName>
    </alternativeName>
    <alternativeName>
        <fullName evidence="5">tRNA(Tyr) pseudouridine(35) synthase</fullName>
    </alternativeName>
</protein>
<accession>A0ABY1PVN5</accession>
<dbReference type="PANTHER" id="PTHR47683:SF2">
    <property type="entry name" value="RNA-BINDING S4 DOMAIN-CONTAINING PROTEIN"/>
    <property type="match status" value="1"/>
</dbReference>
<keyword evidence="13" id="KW-1185">Reference proteome</keyword>
<dbReference type="Proteomes" id="UP001158049">
    <property type="component" value="Unassembled WGS sequence"/>
</dbReference>
<gene>
    <name evidence="12" type="ORF">SAMN06295970_102124</name>
</gene>
<dbReference type="CDD" id="cd00165">
    <property type="entry name" value="S4"/>
    <property type="match status" value="1"/>
</dbReference>
<evidence type="ECO:0000256" key="10">
    <source>
        <dbReference type="PROSITE-ProRule" id="PRU00182"/>
    </source>
</evidence>
<reference evidence="12 13" key="1">
    <citation type="submission" date="2017-05" db="EMBL/GenBank/DDBJ databases">
        <authorList>
            <person name="Varghese N."/>
            <person name="Submissions S."/>
        </authorList>
    </citation>
    <scope>NUCLEOTIDE SEQUENCE [LARGE SCALE GENOMIC DNA]</scope>
    <source>
        <strain evidence="12 13">DSM 26001</strain>
    </source>
</reference>
<organism evidence="12 13">
    <name type="scientific">Noviherbaspirillum suwonense</name>
    <dbReference type="NCBI Taxonomy" id="1224511"/>
    <lineage>
        <taxon>Bacteria</taxon>
        <taxon>Pseudomonadati</taxon>
        <taxon>Pseudomonadota</taxon>
        <taxon>Betaproteobacteria</taxon>
        <taxon>Burkholderiales</taxon>
        <taxon>Oxalobacteraceae</taxon>
        <taxon>Noviherbaspirillum</taxon>
    </lineage>
</organism>
<evidence type="ECO:0000256" key="7">
    <source>
        <dbReference type="ARBA" id="ARBA00042843"/>
    </source>
</evidence>
<comment type="catalytic activity">
    <reaction evidence="1">
        <text>uridine(35) in tRNA(Tyr) = pseudouridine(35) in tRNA(Tyr)</text>
        <dbReference type="Rhea" id="RHEA:60556"/>
        <dbReference type="Rhea" id="RHEA-COMP:15607"/>
        <dbReference type="Rhea" id="RHEA-COMP:15608"/>
        <dbReference type="ChEBI" id="CHEBI:65314"/>
        <dbReference type="ChEBI" id="CHEBI:65315"/>
    </reaction>
</comment>
<dbReference type="SUPFAM" id="SSF55174">
    <property type="entry name" value="Alpha-L RNA-binding motif"/>
    <property type="match status" value="1"/>
</dbReference>
<evidence type="ECO:0000256" key="1">
    <source>
        <dbReference type="ARBA" id="ARBA00036390"/>
    </source>
</evidence>
<evidence type="ECO:0000313" key="13">
    <source>
        <dbReference type="Proteomes" id="UP001158049"/>
    </source>
</evidence>
<name>A0ABY1PVN5_9BURK</name>
<dbReference type="InterPro" id="IPR036986">
    <property type="entry name" value="S4_RNA-bd_sf"/>
</dbReference>
<proteinExistence type="predicted"/>
<dbReference type="InterPro" id="IPR002942">
    <property type="entry name" value="S4_RNA-bd"/>
</dbReference>
<evidence type="ECO:0000256" key="8">
    <source>
        <dbReference type="ARBA" id="ARBA00042890"/>
    </source>
</evidence>
<comment type="catalytic activity">
    <reaction evidence="2">
        <text>uridine(2604) in 23S rRNA = pseudouridine(2604) in 23S rRNA</text>
        <dbReference type="Rhea" id="RHEA:38875"/>
        <dbReference type="Rhea" id="RHEA-COMP:10093"/>
        <dbReference type="Rhea" id="RHEA-COMP:10094"/>
        <dbReference type="ChEBI" id="CHEBI:65314"/>
        <dbReference type="ChEBI" id="CHEBI:65315"/>
        <dbReference type="EC" id="5.4.99.21"/>
    </reaction>
</comment>
<evidence type="ECO:0000256" key="6">
    <source>
        <dbReference type="ARBA" id="ARBA00041697"/>
    </source>
</evidence>
<sequence>MTEPIRLARRVAQQTGCSRSDAQQYVEGGWVLVDGETCEEPGRRIGPEQVVSLAPGAKAEPAPAVTILFHKPADLATGPAGSPDSALIVPLLLPEQRSATDRSGIRPLKKHLAGLTLTDGLETIASGLLVLTQDWRVARRLVDDASRVEQEFIVETAAPVTPWQLALLNQGTRFNGKQIEDIKASCQSECRLRFALKTPPRGLIEHLCMQAGLQMLGMRRIRIGRVPLAGLPVGQWAFLRPDHKF</sequence>
<dbReference type="RefSeq" id="WP_283440929.1">
    <property type="nucleotide sequence ID" value="NZ_FXUL01000002.1"/>
</dbReference>
<feature type="domain" description="RNA-binding S4" evidence="11">
    <location>
        <begin position="5"/>
        <end position="66"/>
    </location>
</feature>
<evidence type="ECO:0000256" key="3">
    <source>
        <dbReference type="ARBA" id="ARBA00038922"/>
    </source>
</evidence>
<dbReference type="SMART" id="SM00363">
    <property type="entry name" value="S4"/>
    <property type="match status" value="1"/>
</dbReference>
<dbReference type="Pfam" id="PF01479">
    <property type="entry name" value="S4"/>
    <property type="match status" value="1"/>
</dbReference>
<evidence type="ECO:0000256" key="2">
    <source>
        <dbReference type="ARBA" id="ARBA00036535"/>
    </source>
</evidence>
<dbReference type="InterPro" id="IPR020103">
    <property type="entry name" value="PsdUridine_synth_cat_dom_sf"/>
</dbReference>
<keyword evidence="10" id="KW-0694">RNA-binding</keyword>
<dbReference type="EMBL" id="FXUL01000002">
    <property type="protein sequence ID" value="SMP48259.1"/>
    <property type="molecule type" value="Genomic_DNA"/>
</dbReference>
<dbReference type="EC" id="5.4.99.21" evidence="3"/>
<evidence type="ECO:0000256" key="9">
    <source>
        <dbReference type="ARBA" id="ARBA00043147"/>
    </source>
</evidence>
<dbReference type="InterPro" id="IPR050343">
    <property type="entry name" value="RsuA_PseudoU_synthase"/>
</dbReference>
<dbReference type="PANTHER" id="PTHR47683">
    <property type="entry name" value="PSEUDOURIDINE SYNTHASE FAMILY PROTEIN-RELATED"/>
    <property type="match status" value="1"/>
</dbReference>
<dbReference type="Gene3D" id="3.30.2350.10">
    <property type="entry name" value="Pseudouridine synthase"/>
    <property type="match status" value="1"/>
</dbReference>
<evidence type="ECO:0000256" key="4">
    <source>
        <dbReference type="ARBA" id="ARBA00039989"/>
    </source>
</evidence>